<reference evidence="2 3" key="1">
    <citation type="submission" date="2019-04" db="EMBL/GenBank/DDBJ databases">
        <title>Sphingobacterium olei sp. nov., isolated from oil-contaminated soil.</title>
        <authorList>
            <person name="Liu B."/>
        </authorList>
    </citation>
    <scope>NUCLEOTIDE SEQUENCE [LARGE SCALE GENOMIC DNA]</scope>
    <source>
        <strain evidence="2 3">Y3L14</strain>
    </source>
</reference>
<feature type="compositionally biased region" description="Basic and acidic residues" evidence="1">
    <location>
        <begin position="128"/>
        <end position="147"/>
    </location>
</feature>
<dbReference type="Proteomes" id="UP000309872">
    <property type="component" value="Unassembled WGS sequence"/>
</dbReference>
<gene>
    <name evidence="2" type="ORF">FAZ19_12365</name>
</gene>
<dbReference type="RefSeq" id="WP_136821024.1">
    <property type="nucleotide sequence ID" value="NZ_BMJX01000003.1"/>
</dbReference>
<organism evidence="2 3">
    <name type="scientific">Sphingobacterium alkalisoli</name>
    <dbReference type="NCBI Taxonomy" id="1874115"/>
    <lineage>
        <taxon>Bacteria</taxon>
        <taxon>Pseudomonadati</taxon>
        <taxon>Bacteroidota</taxon>
        <taxon>Sphingobacteriia</taxon>
        <taxon>Sphingobacteriales</taxon>
        <taxon>Sphingobacteriaceae</taxon>
        <taxon>Sphingobacterium</taxon>
    </lineage>
</organism>
<name>A0A4U0H2P6_9SPHI</name>
<evidence type="ECO:0000313" key="2">
    <source>
        <dbReference type="EMBL" id="TJY65895.1"/>
    </source>
</evidence>
<keyword evidence="3" id="KW-1185">Reference proteome</keyword>
<feature type="compositionally biased region" description="Polar residues" evidence="1">
    <location>
        <begin position="148"/>
        <end position="161"/>
    </location>
</feature>
<accession>A0A4U0H2P6</accession>
<evidence type="ECO:0000256" key="1">
    <source>
        <dbReference type="SAM" id="MobiDB-lite"/>
    </source>
</evidence>
<dbReference type="OrthoDB" id="6385145at2"/>
<protein>
    <submittedName>
        <fullName evidence="2">Gluconate 2-dehydrogenase subunit 3 family protein</fullName>
    </submittedName>
</protein>
<sequence length="219" mass="24558">MNRREAIQRVAMIIGGSVIGANLFLEGCTRSASKDVAALFEQTSVDLLNELAEAILPRTSTPGAKDANVGAFIPVMIRDCYTAVDQKAFLEGLSKVDEISQKGFNKNFRELTSEERLQFVNTLDKEAKDFQTDKKEKEKAREQDRANQNENATNRQNQSADKVNDLEELPNHFFTMLKQLTLTGFFTSEVGMTQALRYVKIPGKFDGAYPYKKGDRAFA</sequence>
<dbReference type="Pfam" id="PF13618">
    <property type="entry name" value="Gluconate_2-dh3"/>
    <property type="match status" value="1"/>
</dbReference>
<proteinExistence type="predicted"/>
<dbReference type="InterPro" id="IPR027056">
    <property type="entry name" value="Gluconate_2DH_su3"/>
</dbReference>
<feature type="region of interest" description="Disordered" evidence="1">
    <location>
        <begin position="128"/>
        <end position="163"/>
    </location>
</feature>
<evidence type="ECO:0000313" key="3">
    <source>
        <dbReference type="Proteomes" id="UP000309872"/>
    </source>
</evidence>
<dbReference type="EMBL" id="SUKA01000003">
    <property type="protein sequence ID" value="TJY65895.1"/>
    <property type="molecule type" value="Genomic_DNA"/>
</dbReference>
<dbReference type="AlphaFoldDB" id="A0A4U0H2P6"/>
<comment type="caution">
    <text evidence="2">The sequence shown here is derived from an EMBL/GenBank/DDBJ whole genome shotgun (WGS) entry which is preliminary data.</text>
</comment>